<feature type="domain" description="Radical SAM core" evidence="6">
    <location>
        <begin position="53"/>
        <end position="296"/>
    </location>
</feature>
<dbReference type="NCBIfam" id="TIGR03916">
    <property type="entry name" value="rSAM_link_UDG"/>
    <property type="match status" value="1"/>
</dbReference>
<protein>
    <submittedName>
        <fullName evidence="7">DNA modification/repair radical SAM protein</fullName>
    </submittedName>
</protein>
<evidence type="ECO:0000313" key="8">
    <source>
        <dbReference type="Proteomes" id="UP000635142"/>
    </source>
</evidence>
<evidence type="ECO:0000256" key="5">
    <source>
        <dbReference type="ARBA" id="ARBA00023014"/>
    </source>
</evidence>
<dbReference type="PANTHER" id="PTHR21180">
    <property type="entry name" value="ENDONUCLEASE/EXONUCLEASE/PHOSPHATASE FAMILY DOMAIN-CONTAINING PROTEIN 1"/>
    <property type="match status" value="1"/>
</dbReference>
<dbReference type="SMART" id="SM00729">
    <property type="entry name" value="Elp3"/>
    <property type="match status" value="1"/>
</dbReference>
<dbReference type="InterPro" id="IPR058240">
    <property type="entry name" value="rSAM_sf"/>
</dbReference>
<dbReference type="SUPFAM" id="SSF47781">
    <property type="entry name" value="RuvA domain 2-like"/>
    <property type="match status" value="1"/>
</dbReference>
<keyword evidence="8" id="KW-1185">Reference proteome</keyword>
<dbReference type="Proteomes" id="UP000635142">
    <property type="component" value="Unassembled WGS sequence"/>
</dbReference>
<dbReference type="PANTHER" id="PTHR21180:SF9">
    <property type="entry name" value="TYPE II SECRETION SYSTEM PROTEIN K"/>
    <property type="match status" value="1"/>
</dbReference>
<dbReference type="EMBL" id="JACTAG010000003">
    <property type="protein sequence ID" value="MBD3665933.1"/>
    <property type="molecule type" value="Genomic_DNA"/>
</dbReference>
<dbReference type="SFLD" id="SFLDS00029">
    <property type="entry name" value="Radical_SAM"/>
    <property type="match status" value="1"/>
</dbReference>
<dbReference type="InterPro" id="IPR010994">
    <property type="entry name" value="RuvA_2-like"/>
</dbReference>
<dbReference type="CDD" id="cd01335">
    <property type="entry name" value="Radical_SAM"/>
    <property type="match status" value="1"/>
</dbReference>
<proteinExistence type="predicted"/>
<evidence type="ECO:0000259" key="6">
    <source>
        <dbReference type="PROSITE" id="PS51918"/>
    </source>
</evidence>
<dbReference type="Pfam" id="PF04055">
    <property type="entry name" value="Radical_SAM"/>
    <property type="match status" value="1"/>
</dbReference>
<comment type="caution">
    <text evidence="7">The sequence shown here is derived from an EMBL/GenBank/DDBJ whole genome shotgun (WGS) entry which is preliminary data.</text>
</comment>
<reference evidence="7" key="1">
    <citation type="submission" date="2020-08" db="EMBL/GenBank/DDBJ databases">
        <title>Sulfitobacter aestuariivivens sp. nov., isolated from a tidal flat.</title>
        <authorList>
            <person name="Park S."/>
            <person name="Yoon J.-H."/>
        </authorList>
    </citation>
    <scope>NUCLEOTIDE SEQUENCE</scope>
    <source>
        <strain evidence="7">TSTF-M16</strain>
    </source>
</reference>
<name>A0A927HGW8_9RHOB</name>
<keyword evidence="2" id="KW-0949">S-adenosyl-L-methionine</keyword>
<dbReference type="InterPro" id="IPR006638">
    <property type="entry name" value="Elp3/MiaA/NifB-like_rSAM"/>
</dbReference>
<accession>A0A927HGW8</accession>
<evidence type="ECO:0000256" key="3">
    <source>
        <dbReference type="ARBA" id="ARBA00022723"/>
    </source>
</evidence>
<dbReference type="InterPro" id="IPR023874">
    <property type="entry name" value="DNA_rSAM_put"/>
</dbReference>
<dbReference type="AlphaFoldDB" id="A0A927HGW8"/>
<keyword evidence="3" id="KW-0479">Metal-binding</keyword>
<dbReference type="GO" id="GO:0003824">
    <property type="term" value="F:catalytic activity"/>
    <property type="evidence" value="ECO:0007669"/>
    <property type="project" value="InterPro"/>
</dbReference>
<evidence type="ECO:0000256" key="1">
    <source>
        <dbReference type="ARBA" id="ARBA00001966"/>
    </source>
</evidence>
<comment type="cofactor">
    <cofactor evidence="1">
        <name>[4Fe-4S] cluster</name>
        <dbReference type="ChEBI" id="CHEBI:49883"/>
    </cofactor>
</comment>
<keyword evidence="4" id="KW-0408">Iron</keyword>
<dbReference type="GO" id="GO:0046872">
    <property type="term" value="F:metal ion binding"/>
    <property type="evidence" value="ECO:0007669"/>
    <property type="project" value="UniProtKB-KW"/>
</dbReference>
<keyword evidence="5" id="KW-0411">Iron-sulfur</keyword>
<organism evidence="7 8">
    <name type="scientific">Sulfitobacter aestuariivivens</name>
    <dbReference type="NCBI Taxonomy" id="2766981"/>
    <lineage>
        <taxon>Bacteria</taxon>
        <taxon>Pseudomonadati</taxon>
        <taxon>Pseudomonadota</taxon>
        <taxon>Alphaproteobacteria</taxon>
        <taxon>Rhodobacterales</taxon>
        <taxon>Roseobacteraceae</taxon>
        <taxon>Sulfitobacter</taxon>
    </lineage>
</organism>
<dbReference type="SUPFAM" id="SSF102114">
    <property type="entry name" value="Radical SAM enzymes"/>
    <property type="match status" value="1"/>
</dbReference>
<dbReference type="RefSeq" id="WP_191076963.1">
    <property type="nucleotide sequence ID" value="NZ_JACTAG010000003.1"/>
</dbReference>
<dbReference type="SFLD" id="SFLDG01102">
    <property type="entry name" value="Uncharacterised_Radical_SAM_Su"/>
    <property type="match status" value="1"/>
</dbReference>
<gene>
    <name evidence="7" type="ORF">H9Q16_18505</name>
</gene>
<dbReference type="Gene3D" id="3.20.20.70">
    <property type="entry name" value="Aldolase class I"/>
    <property type="match status" value="1"/>
</dbReference>
<evidence type="ECO:0000256" key="2">
    <source>
        <dbReference type="ARBA" id="ARBA00022691"/>
    </source>
</evidence>
<dbReference type="InterPro" id="IPR007197">
    <property type="entry name" value="rSAM"/>
</dbReference>
<sequence>MARMTLQEKLALLSDAAKYDASCASSGTTRRHSADGKGLGSTEGSGICHAYAPDGRCISLLKILMTNFCIYDCAYCINRVSSNVERARFTPEEVVHLTIEFYRRNYIEGLFLSSGIIKSPDDTMSDMVQIARTLREEHHFRGYIHLKTIPDAAPELIEEAGLLADRLSMNIEMPTDAGIKTYAPEKNPDEIRRAMGNVRLRKEEARNKTHTGRRAPKFAPAGQSTQLIVGADGANDATILKSSTRLYASYKLKRVYYSAFSPIPDSTASLPLIKPPLVREHRLYQADWLMRFYGFDADEITPEPDGGMLDLEIDPKLAWALAHREAFPVDVNRASRENLLRVPGFGTKSVGRILSARRSGALGYGDLRRIGALMNKAKPFIVARDWTPGSLTDAANLRARFTPPPEQLSLL</sequence>
<dbReference type="GO" id="GO:0051536">
    <property type="term" value="F:iron-sulfur cluster binding"/>
    <property type="evidence" value="ECO:0007669"/>
    <property type="project" value="UniProtKB-KW"/>
</dbReference>
<dbReference type="InterPro" id="IPR013785">
    <property type="entry name" value="Aldolase_TIM"/>
</dbReference>
<evidence type="ECO:0000256" key="4">
    <source>
        <dbReference type="ARBA" id="ARBA00023004"/>
    </source>
</evidence>
<evidence type="ECO:0000313" key="7">
    <source>
        <dbReference type="EMBL" id="MBD3665933.1"/>
    </source>
</evidence>
<dbReference type="InterPro" id="IPR051675">
    <property type="entry name" value="Endo/Exo/Phosphatase_dom_1"/>
</dbReference>
<dbReference type="PROSITE" id="PS51918">
    <property type="entry name" value="RADICAL_SAM"/>
    <property type="match status" value="1"/>
</dbReference>